<comment type="caution">
    <text evidence="9">The sequence shown here is derived from an EMBL/GenBank/DDBJ whole genome shotgun (WGS) entry which is preliminary data.</text>
</comment>
<evidence type="ECO:0000256" key="1">
    <source>
        <dbReference type="ARBA" id="ARBA00004141"/>
    </source>
</evidence>
<feature type="compositionally biased region" description="Low complexity" evidence="5">
    <location>
        <begin position="818"/>
        <end position="839"/>
    </location>
</feature>
<protein>
    <recommendedName>
        <fullName evidence="8">G-protein coupled receptors family 2 profile 2 domain-containing protein</fullName>
    </recommendedName>
</protein>
<keyword evidence="3 6" id="KW-1133">Transmembrane helix</keyword>
<feature type="region of interest" description="Disordered" evidence="5">
    <location>
        <begin position="815"/>
        <end position="841"/>
    </location>
</feature>
<evidence type="ECO:0000256" key="5">
    <source>
        <dbReference type="SAM" id="MobiDB-lite"/>
    </source>
</evidence>
<keyword evidence="4 6" id="KW-0472">Membrane</keyword>
<dbReference type="PANTHER" id="PTHR45902:SF3">
    <property type="entry name" value="G-PROTEIN COUPLED RECEPTORS FAMILY 2 PROFILE 2 DOMAIN-CONTAINING PROTEIN"/>
    <property type="match status" value="1"/>
</dbReference>
<feature type="chain" id="PRO_5035182559" description="G-protein coupled receptors family 2 profile 2 domain-containing protein" evidence="7">
    <location>
        <begin position="27"/>
        <end position="949"/>
    </location>
</feature>
<dbReference type="CDD" id="cd15039">
    <property type="entry name" value="7tmB3_Methuselah-like"/>
    <property type="match status" value="1"/>
</dbReference>
<feature type="signal peptide" evidence="7">
    <location>
        <begin position="1"/>
        <end position="26"/>
    </location>
</feature>
<dbReference type="GO" id="GO:0016020">
    <property type="term" value="C:membrane"/>
    <property type="evidence" value="ECO:0007669"/>
    <property type="project" value="UniProtKB-SubCell"/>
</dbReference>
<accession>A0A8J2WI26</accession>
<evidence type="ECO:0000313" key="10">
    <source>
        <dbReference type="Proteomes" id="UP000789390"/>
    </source>
</evidence>
<dbReference type="Proteomes" id="UP000789390">
    <property type="component" value="Unassembled WGS sequence"/>
</dbReference>
<comment type="subcellular location">
    <subcellularLocation>
        <location evidence="1">Membrane</location>
        <topology evidence="1">Multi-pass membrane protein</topology>
    </subcellularLocation>
</comment>
<dbReference type="EMBL" id="CAKKLH010000079">
    <property type="protein sequence ID" value="CAH0102351.1"/>
    <property type="molecule type" value="Genomic_DNA"/>
</dbReference>
<gene>
    <name evidence="9" type="ORF">DGAL_LOCUS4747</name>
</gene>
<feature type="region of interest" description="Disordered" evidence="5">
    <location>
        <begin position="715"/>
        <end position="741"/>
    </location>
</feature>
<evidence type="ECO:0000256" key="6">
    <source>
        <dbReference type="SAM" id="Phobius"/>
    </source>
</evidence>
<evidence type="ECO:0000256" key="4">
    <source>
        <dbReference type="ARBA" id="ARBA00023136"/>
    </source>
</evidence>
<evidence type="ECO:0000256" key="3">
    <source>
        <dbReference type="ARBA" id="ARBA00022989"/>
    </source>
</evidence>
<keyword evidence="7" id="KW-0732">Signal</keyword>
<evidence type="ECO:0000313" key="9">
    <source>
        <dbReference type="EMBL" id="CAH0102351.1"/>
    </source>
</evidence>
<evidence type="ECO:0000256" key="7">
    <source>
        <dbReference type="SAM" id="SignalP"/>
    </source>
</evidence>
<dbReference type="OrthoDB" id="6134459at2759"/>
<feature type="transmembrane region" description="Helical" evidence="6">
    <location>
        <begin position="622"/>
        <end position="649"/>
    </location>
</feature>
<feature type="domain" description="G-protein coupled receptors family 2 profile 2" evidence="8">
    <location>
        <begin position="509"/>
        <end position="801"/>
    </location>
</feature>
<organism evidence="9 10">
    <name type="scientific">Daphnia galeata</name>
    <dbReference type="NCBI Taxonomy" id="27404"/>
    <lineage>
        <taxon>Eukaryota</taxon>
        <taxon>Metazoa</taxon>
        <taxon>Ecdysozoa</taxon>
        <taxon>Arthropoda</taxon>
        <taxon>Crustacea</taxon>
        <taxon>Branchiopoda</taxon>
        <taxon>Diplostraca</taxon>
        <taxon>Cladocera</taxon>
        <taxon>Anomopoda</taxon>
        <taxon>Daphniidae</taxon>
        <taxon>Daphnia</taxon>
    </lineage>
</organism>
<sequence>MAAVYIIKKWVARFLLVMLIYSSVNAQIGQLGDDWMAKEIDNKQWCGKSDYCDSLYELDDASSTTEFSIEEKHGRTTMKPNDMEDDRFLERVCHCDEECQSYGDCCYDASSADVRYIINNNITDVKFSRNSLACLPLRFKDNDYNLDQRYYIYMIDECPAHQTTGGEEESDDESLPDLCQKKVNPSVYTHLMDIPVLSMATNRTYANVFCARCHSDASRLARWNVSIECNEDINEHNISRAQMFSQSNYKPGLRRWIVQGPPTETGIMSSIRCHIVIDEFRIFSNYLTSTGSRRCLPKIDSCAVDWTDAIDEIRCQSYTFLVQTKSTSGISGVKVYKNPHCAKCNHVRPNETHCYFPFRMDSRFRAALAGRRNGYSFSMLIDFDFGGSGARAGGGRKEIVCGPREIFDHFHDRCHAVICGAMFVNEGGICVPKSELQVNGSTAGIRLNSSCQRLVIMENLDFTTLDNGSLILNSTGEMLHPEAYEPIEDGKNVSICVPDSYFKYASIGQRYMSDVCLVISVVCLAFHIIIHVILPKLRNLPGKNLLSLSCALFMAQLLFLTGIGLRETVGYRICATLGVLTHWFYLAAFFWMNVMGFDICRTFTGSLTRHRGMQGRGQRSTFVFYSLYAWGFPTLIVSLGLVLDFTHLLEDYAPEYGTRVCWISNKTGLGFFFILPVAVLLFENMILFSLTVFSILKQRRAARFAVDKKQSYRKSSENKSLTERLQPPPGPTAPMRQSSNTANNKQKIRFILYIKLGLIMGMGWIFGFIAALAKVPALWYPFIFFNALQGAFIFVAFCCKRKIYFMLYQWATNRPHPSDSSSSSRTTASSNKPSSSISTQRTSVAAEFPSHSAVEFDNQPTRFNHIAQENTLPQLPLAAERLFPQMAAVEIVRNWINSASPVSRAKRNLPRVVVTKHFVNDDDFHPSLFANKQNSVYHLYVQNNNHHES</sequence>
<proteinExistence type="predicted"/>
<feature type="transmembrane region" description="Helical" evidence="6">
    <location>
        <begin position="511"/>
        <end position="533"/>
    </location>
</feature>
<name>A0A8J2WI26_9CRUS</name>
<dbReference type="SUPFAM" id="SSF81321">
    <property type="entry name" value="Family A G protein-coupled receptor-like"/>
    <property type="match status" value="1"/>
</dbReference>
<evidence type="ECO:0000259" key="8">
    <source>
        <dbReference type="PROSITE" id="PS50261"/>
    </source>
</evidence>
<keyword evidence="10" id="KW-1185">Reference proteome</keyword>
<dbReference type="InterPro" id="IPR053231">
    <property type="entry name" value="GPCR_LN-TM7"/>
</dbReference>
<evidence type="ECO:0000256" key="2">
    <source>
        <dbReference type="ARBA" id="ARBA00022692"/>
    </source>
</evidence>
<dbReference type="PANTHER" id="PTHR45902">
    <property type="entry name" value="LATROPHILIN RECEPTOR-LIKE PROTEIN A"/>
    <property type="match status" value="1"/>
</dbReference>
<dbReference type="PROSITE" id="PS50261">
    <property type="entry name" value="G_PROTEIN_RECEP_F2_4"/>
    <property type="match status" value="1"/>
</dbReference>
<feature type="transmembrane region" description="Helical" evidence="6">
    <location>
        <begin position="778"/>
        <end position="799"/>
    </location>
</feature>
<feature type="transmembrane region" description="Helical" evidence="6">
    <location>
        <begin position="669"/>
        <end position="696"/>
    </location>
</feature>
<feature type="transmembrane region" description="Helical" evidence="6">
    <location>
        <begin position="750"/>
        <end position="772"/>
    </location>
</feature>
<dbReference type="InterPro" id="IPR000832">
    <property type="entry name" value="GPCR_2_secretin-like"/>
</dbReference>
<dbReference type="Pfam" id="PF00002">
    <property type="entry name" value="7tm_2"/>
    <property type="match status" value="1"/>
</dbReference>
<dbReference type="Gene3D" id="1.20.1070.10">
    <property type="entry name" value="Rhodopsin 7-helix transmembrane proteins"/>
    <property type="match status" value="1"/>
</dbReference>
<dbReference type="InterPro" id="IPR017981">
    <property type="entry name" value="GPCR_2-like_7TM"/>
</dbReference>
<dbReference type="AlphaFoldDB" id="A0A8J2WI26"/>
<feature type="transmembrane region" description="Helical" evidence="6">
    <location>
        <begin position="545"/>
        <end position="563"/>
    </location>
</feature>
<dbReference type="GO" id="GO:0004930">
    <property type="term" value="F:G protein-coupled receptor activity"/>
    <property type="evidence" value="ECO:0007669"/>
    <property type="project" value="InterPro"/>
</dbReference>
<keyword evidence="2 6" id="KW-0812">Transmembrane</keyword>
<reference evidence="9" key="1">
    <citation type="submission" date="2021-11" db="EMBL/GenBank/DDBJ databases">
        <authorList>
            <person name="Schell T."/>
        </authorList>
    </citation>
    <scope>NUCLEOTIDE SEQUENCE</scope>
    <source>
        <strain evidence="9">M5</strain>
    </source>
</reference>
<dbReference type="GO" id="GO:0007166">
    <property type="term" value="P:cell surface receptor signaling pathway"/>
    <property type="evidence" value="ECO:0007669"/>
    <property type="project" value="InterPro"/>
</dbReference>